<dbReference type="EMBL" id="BAABBO010000018">
    <property type="protein sequence ID" value="GAA3974535.1"/>
    <property type="molecule type" value="Genomic_DNA"/>
</dbReference>
<dbReference type="Gene3D" id="3.40.50.1820">
    <property type="entry name" value="alpha/beta hydrolase"/>
    <property type="match status" value="1"/>
</dbReference>
<feature type="domain" description="BD-FAE-like" evidence="3">
    <location>
        <begin position="57"/>
        <end position="242"/>
    </location>
</feature>
<dbReference type="InterPro" id="IPR049492">
    <property type="entry name" value="BD-FAE-like_dom"/>
</dbReference>
<proteinExistence type="predicted"/>
<evidence type="ECO:0000313" key="4">
    <source>
        <dbReference type="EMBL" id="GAA3974535.1"/>
    </source>
</evidence>
<protein>
    <submittedName>
        <fullName evidence="4">Alpha/beta hydrolase</fullName>
    </submittedName>
</protein>
<dbReference type="RefSeq" id="WP_344808709.1">
    <property type="nucleotide sequence ID" value="NZ_BAABBO010000018.1"/>
</dbReference>
<name>A0ABP7Q0W2_9GAMM</name>
<evidence type="ECO:0000313" key="5">
    <source>
        <dbReference type="Proteomes" id="UP001501337"/>
    </source>
</evidence>
<reference evidence="5" key="1">
    <citation type="journal article" date="2019" name="Int. J. Syst. Evol. Microbiol.">
        <title>The Global Catalogue of Microorganisms (GCM) 10K type strain sequencing project: providing services to taxonomists for standard genome sequencing and annotation.</title>
        <authorList>
            <consortium name="The Broad Institute Genomics Platform"/>
            <consortium name="The Broad Institute Genome Sequencing Center for Infectious Disease"/>
            <person name="Wu L."/>
            <person name="Ma J."/>
        </authorList>
    </citation>
    <scope>NUCLEOTIDE SEQUENCE [LARGE SCALE GENOMIC DNA]</scope>
    <source>
        <strain evidence="5">JCM 17555</strain>
    </source>
</reference>
<evidence type="ECO:0000256" key="1">
    <source>
        <dbReference type="ARBA" id="ARBA00022801"/>
    </source>
</evidence>
<accession>A0ABP7Q0W2</accession>
<evidence type="ECO:0000259" key="3">
    <source>
        <dbReference type="Pfam" id="PF20434"/>
    </source>
</evidence>
<dbReference type="PANTHER" id="PTHR48081">
    <property type="entry name" value="AB HYDROLASE SUPERFAMILY PROTEIN C4A8.06C"/>
    <property type="match status" value="1"/>
</dbReference>
<keyword evidence="5" id="KW-1185">Reference proteome</keyword>
<dbReference type="Pfam" id="PF20434">
    <property type="entry name" value="BD-FAE"/>
    <property type="match status" value="1"/>
</dbReference>
<comment type="caution">
    <text evidence="4">The sequence shown here is derived from an EMBL/GenBank/DDBJ whole genome shotgun (WGS) entry which is preliminary data.</text>
</comment>
<evidence type="ECO:0000256" key="2">
    <source>
        <dbReference type="SAM" id="SignalP"/>
    </source>
</evidence>
<dbReference type="GO" id="GO:0016787">
    <property type="term" value="F:hydrolase activity"/>
    <property type="evidence" value="ECO:0007669"/>
    <property type="project" value="UniProtKB-KW"/>
</dbReference>
<dbReference type="PROSITE" id="PS51257">
    <property type="entry name" value="PROKAR_LIPOPROTEIN"/>
    <property type="match status" value="1"/>
</dbReference>
<feature type="signal peptide" evidence="2">
    <location>
        <begin position="1"/>
        <end position="30"/>
    </location>
</feature>
<keyword evidence="2" id="KW-0732">Signal</keyword>
<dbReference type="InterPro" id="IPR050300">
    <property type="entry name" value="GDXG_lipolytic_enzyme"/>
</dbReference>
<dbReference type="Proteomes" id="UP001501337">
    <property type="component" value="Unassembled WGS sequence"/>
</dbReference>
<feature type="chain" id="PRO_5047438494" evidence="2">
    <location>
        <begin position="31"/>
        <end position="295"/>
    </location>
</feature>
<dbReference type="InterPro" id="IPR029058">
    <property type="entry name" value="AB_hydrolase_fold"/>
</dbReference>
<dbReference type="PANTHER" id="PTHR48081:SF9">
    <property type="entry name" value="CARBOXYLESTERASE"/>
    <property type="match status" value="1"/>
</dbReference>
<sequence>MRSSIFRLGRLVKTTGLSLFLAGCSSAKFAVVNTPVLFSDVEVTKGVVFNEAHQLALDIYRPPDDMRQSGKPFKTVIFFHGGGWESGTRSNYAFVGERMAKSGYLTVVPDTRRYPEVLFPGFMHDAADAVAWVQANISKYEGDPKDIVLMGHSSGAHIAALVVADKSYLKTADASLESIHGVIGLAGPYDFEPKDETYKKIFSTTNDYYEMKVTNYIDGNEPPMLLAYGLQDELVGEQNLRRLVGALEAKGVPFKTAFYDDLNHMDLAAAFAWPYAGDSKVLADVLNFLKATPDS</sequence>
<dbReference type="SUPFAM" id="SSF53474">
    <property type="entry name" value="alpha/beta-Hydrolases"/>
    <property type="match status" value="1"/>
</dbReference>
<keyword evidence="1 4" id="KW-0378">Hydrolase</keyword>
<gene>
    <name evidence="4" type="ORF">GCM10022278_34460</name>
</gene>
<organism evidence="4 5">
    <name type="scientific">Allohahella marinimesophila</name>
    <dbReference type="NCBI Taxonomy" id="1054972"/>
    <lineage>
        <taxon>Bacteria</taxon>
        <taxon>Pseudomonadati</taxon>
        <taxon>Pseudomonadota</taxon>
        <taxon>Gammaproteobacteria</taxon>
        <taxon>Oceanospirillales</taxon>
        <taxon>Hahellaceae</taxon>
        <taxon>Allohahella</taxon>
    </lineage>
</organism>